<proteinExistence type="predicted"/>
<dbReference type="SUPFAM" id="SSF53756">
    <property type="entry name" value="UDP-Glycosyltransferase/glycogen phosphorylase"/>
    <property type="match status" value="1"/>
</dbReference>
<keyword evidence="1" id="KW-0808">Transferase</keyword>
<dbReference type="InterPro" id="IPR020023">
    <property type="entry name" value="PseG"/>
</dbReference>
<dbReference type="GO" id="GO:0016787">
    <property type="term" value="F:hydrolase activity"/>
    <property type="evidence" value="ECO:0007669"/>
    <property type="project" value="UniProtKB-KW"/>
</dbReference>
<dbReference type="RefSeq" id="WP_146871220.1">
    <property type="nucleotide sequence ID" value="NZ_VJWE01000013.1"/>
</dbReference>
<name>A0A561XN71_ACIDE</name>
<dbReference type="InterPro" id="IPR016181">
    <property type="entry name" value="Acyl_CoA_acyltransferase"/>
</dbReference>
<comment type="caution">
    <text evidence="6">The sequence shown here is derived from an EMBL/GenBank/DDBJ whole genome shotgun (WGS) entry which is preliminary data.</text>
</comment>
<dbReference type="Gene3D" id="3.40.50.2000">
    <property type="entry name" value="Glycogen Phosphorylase B"/>
    <property type="match status" value="1"/>
</dbReference>
<dbReference type="AlphaFoldDB" id="A0A561XN71"/>
<accession>A0A561XN71</accession>
<evidence type="ECO:0000256" key="2">
    <source>
        <dbReference type="ARBA" id="ARBA00023315"/>
    </source>
</evidence>
<dbReference type="PROSITE" id="PS51186">
    <property type="entry name" value="GNAT"/>
    <property type="match status" value="1"/>
</dbReference>
<evidence type="ECO:0000256" key="1">
    <source>
        <dbReference type="ARBA" id="ARBA00022679"/>
    </source>
</evidence>
<reference evidence="6 7" key="1">
    <citation type="journal article" date="2015" name="Stand. Genomic Sci.">
        <title>Genomic Encyclopedia of Bacterial and Archaeal Type Strains, Phase III: the genomes of soil and plant-associated and newly described type strains.</title>
        <authorList>
            <person name="Whitman W.B."/>
            <person name="Woyke T."/>
            <person name="Klenk H.P."/>
            <person name="Zhou Y."/>
            <person name="Lilburn T.G."/>
            <person name="Beck B.J."/>
            <person name="De Vos P."/>
            <person name="Vandamme P."/>
            <person name="Eisen J.A."/>
            <person name="Garrity G."/>
            <person name="Hugenholtz P."/>
            <person name="Kyrpides N.C."/>
        </authorList>
    </citation>
    <scope>NUCLEOTIDE SEQUENCE [LARGE SCALE GENOMIC DNA]</scope>
    <source>
        <strain evidence="6 7">DSM 64</strain>
    </source>
</reference>
<dbReference type="Gene3D" id="3.40.50.11190">
    <property type="match status" value="1"/>
</dbReference>
<evidence type="ECO:0000259" key="5">
    <source>
        <dbReference type="PROSITE" id="PS51186"/>
    </source>
</evidence>
<protein>
    <submittedName>
        <fullName evidence="6">UDP-2,4-diacetamido-2,4, 6-trideoxy-beta-L-altropyranose hydrolase</fullName>
    </submittedName>
</protein>
<dbReference type="EMBL" id="VJWE01000013">
    <property type="protein sequence ID" value="TWG37562.1"/>
    <property type="molecule type" value="Genomic_DNA"/>
</dbReference>
<dbReference type="PANTHER" id="PTHR43877">
    <property type="entry name" value="AMINOALKYLPHOSPHONATE N-ACETYLTRANSFERASE-RELATED-RELATED"/>
    <property type="match status" value="1"/>
</dbReference>
<dbReference type="GeneID" id="51111668"/>
<feature type="domain" description="N-acetyltransferase" evidence="5">
    <location>
        <begin position="357"/>
        <end position="511"/>
    </location>
</feature>
<evidence type="ECO:0000313" key="7">
    <source>
        <dbReference type="Proteomes" id="UP000321485"/>
    </source>
</evidence>
<dbReference type="NCBIfam" id="TIGR03590">
    <property type="entry name" value="PseG"/>
    <property type="match status" value="1"/>
</dbReference>
<dbReference type="CDD" id="cd04301">
    <property type="entry name" value="NAT_SF"/>
    <property type="match status" value="1"/>
</dbReference>
<organism evidence="6 7">
    <name type="scientific">Acidovorax delafieldii</name>
    <name type="common">Pseudomonas delafieldii</name>
    <dbReference type="NCBI Taxonomy" id="47920"/>
    <lineage>
        <taxon>Bacteria</taxon>
        <taxon>Pseudomonadati</taxon>
        <taxon>Pseudomonadota</taxon>
        <taxon>Betaproteobacteria</taxon>
        <taxon>Burkholderiales</taxon>
        <taxon>Comamonadaceae</taxon>
        <taxon>Acidovorax</taxon>
    </lineage>
</organism>
<evidence type="ECO:0000313" key="6">
    <source>
        <dbReference type="EMBL" id="TWG37562.1"/>
    </source>
</evidence>
<dbReference type="Proteomes" id="UP000321485">
    <property type="component" value="Unassembled WGS sequence"/>
</dbReference>
<dbReference type="Pfam" id="PF13302">
    <property type="entry name" value="Acetyltransf_3"/>
    <property type="match status" value="1"/>
</dbReference>
<dbReference type="InterPro" id="IPR050832">
    <property type="entry name" value="Bact_Acetyltransf"/>
</dbReference>
<keyword evidence="6" id="KW-0378">Hydrolase</keyword>
<dbReference type="SUPFAM" id="SSF55729">
    <property type="entry name" value="Acyl-CoA N-acyltransferases (Nat)"/>
    <property type="match status" value="1"/>
</dbReference>
<sequence>MTLVAIRVDASANMGTGHLTRCLSLTHALLEQGAQVILVTRALDAVAAQVLSRETPCCLHWLPAPSGDTSTNTTATPHAAWARVSWFQDAEDTANALRSKQPDWIVVDHYAFDARWHETVRTSLGCRLLVIDDTADRAISADVLLDPNWAPDHRAKYAGRLACESRWLAGPRYALLSPAYRRGLRYAYQPKVSSLGIFMGGTDPEGVSARVLDACRAAGFVGLIEVVSTSANPRLDALREVCAADSSVMLTVDQSDLSAFFARHDLQIGAGGGATWERCCVGAPTVALVMAANQSAVVAGLAELGAVRSADEATLPGVLRELIADPTARLVLSERAAALVDGRGAQRVALMLLRDHLQLRPATPDDASQLHAWRNHLSVRVVSVSQDTIAFDAHQRWLHAVLENPARWLFVAQIGQLSVGSIRFDWLDSGHVEVSLYTDPDLQGLGLGQRLLAAGEQALLALHPGGFTLEAQVLPGNTASQRLFQVAGYHWGPLRYRKLVGPLPASEYTES</sequence>
<dbReference type="Gene3D" id="3.40.630.30">
    <property type="match status" value="1"/>
</dbReference>
<evidence type="ECO:0000256" key="3">
    <source>
        <dbReference type="PIRSR" id="PIRSR620023-1"/>
    </source>
</evidence>
<keyword evidence="2" id="KW-0012">Acyltransferase</keyword>
<feature type="active site" description="Proton acceptor" evidence="3">
    <location>
        <position position="18"/>
    </location>
</feature>
<feature type="binding site" evidence="4">
    <location>
        <position position="277"/>
    </location>
    <ligand>
        <name>substrate</name>
    </ligand>
</feature>
<gene>
    <name evidence="6" type="ORF">ATF69_2610</name>
</gene>
<dbReference type="GO" id="GO:0016747">
    <property type="term" value="F:acyltransferase activity, transferring groups other than amino-acyl groups"/>
    <property type="evidence" value="ECO:0007669"/>
    <property type="project" value="InterPro"/>
</dbReference>
<evidence type="ECO:0000256" key="4">
    <source>
        <dbReference type="PIRSR" id="PIRSR620023-2"/>
    </source>
</evidence>
<dbReference type="InterPro" id="IPR000182">
    <property type="entry name" value="GNAT_dom"/>
</dbReference>